<accession>A0A2T0ZZT6</accession>
<dbReference type="RefSeq" id="WP_146135363.1">
    <property type="nucleotide sequence ID" value="NZ_PVUE01000008.1"/>
</dbReference>
<evidence type="ECO:0000313" key="2">
    <source>
        <dbReference type="EMBL" id="PRZ41757.1"/>
    </source>
</evidence>
<reference evidence="2 3" key="1">
    <citation type="submission" date="2018-03" db="EMBL/GenBank/DDBJ databases">
        <title>Genomic Encyclopedia of Archaeal and Bacterial Type Strains, Phase II (KMG-II): from individual species to whole genera.</title>
        <authorList>
            <person name="Goeker M."/>
        </authorList>
    </citation>
    <scope>NUCLEOTIDE SEQUENCE [LARGE SCALE GENOMIC DNA]</scope>
    <source>
        <strain evidence="2 3">DSM 100065</strain>
    </source>
</reference>
<keyword evidence="3" id="KW-1185">Reference proteome</keyword>
<dbReference type="Proteomes" id="UP000237752">
    <property type="component" value="Unassembled WGS sequence"/>
</dbReference>
<feature type="region of interest" description="Disordered" evidence="1">
    <location>
        <begin position="213"/>
        <end position="238"/>
    </location>
</feature>
<organism evidence="2 3">
    <name type="scientific">Antricoccus suffuscus</name>
    <dbReference type="NCBI Taxonomy" id="1629062"/>
    <lineage>
        <taxon>Bacteria</taxon>
        <taxon>Bacillati</taxon>
        <taxon>Actinomycetota</taxon>
        <taxon>Actinomycetes</taxon>
        <taxon>Geodermatophilales</taxon>
        <taxon>Antricoccaceae</taxon>
        <taxon>Antricoccus</taxon>
    </lineage>
</organism>
<evidence type="ECO:0000313" key="3">
    <source>
        <dbReference type="Proteomes" id="UP000237752"/>
    </source>
</evidence>
<sequence>MRASAVDSARAVVLPVGQYLGATYDADQTEPGAHLVRMGWQEGEIVDQNDVDLWHLAHGAWSGQRGRWTMRDLVRAADDIGITDFESRLSAMCRIGLVVVLGDSQEMTDFAKSHRLHALMAGLGASDADDRTRSLGIVGQTPIAVVDEASYDFWQWGPLAPDIWTAATTMFHRPEGTAQPHLSRESHLSEVLGYIQMLVSRGVAYVDRVAPSIPPQRSRRTPVAAAEQPAADDHGGPE</sequence>
<proteinExistence type="predicted"/>
<comment type="caution">
    <text evidence="2">The sequence shown here is derived from an EMBL/GenBank/DDBJ whole genome shotgun (WGS) entry which is preliminary data.</text>
</comment>
<dbReference type="AlphaFoldDB" id="A0A2T0ZZT6"/>
<dbReference type="OrthoDB" id="3692316at2"/>
<evidence type="ECO:0000256" key="1">
    <source>
        <dbReference type="SAM" id="MobiDB-lite"/>
    </source>
</evidence>
<gene>
    <name evidence="2" type="ORF">CLV47_108116</name>
</gene>
<dbReference type="EMBL" id="PVUE01000008">
    <property type="protein sequence ID" value="PRZ41757.1"/>
    <property type="molecule type" value="Genomic_DNA"/>
</dbReference>
<protein>
    <submittedName>
        <fullName evidence="2">Uncharacterized protein</fullName>
    </submittedName>
</protein>
<name>A0A2T0ZZT6_9ACTN</name>